<keyword evidence="6" id="KW-1185">Reference proteome</keyword>
<accession>A0A2Y9A4C6</accession>
<organism evidence="5 6">
    <name type="scientific">Georgenia satyanarayanai</name>
    <dbReference type="NCBI Taxonomy" id="860221"/>
    <lineage>
        <taxon>Bacteria</taxon>
        <taxon>Bacillati</taxon>
        <taxon>Actinomycetota</taxon>
        <taxon>Actinomycetes</taxon>
        <taxon>Micrococcales</taxon>
        <taxon>Bogoriellaceae</taxon>
        <taxon>Georgenia</taxon>
    </lineage>
</organism>
<protein>
    <submittedName>
        <fullName evidence="5">Two-component system, chemotaxis family, response regulator CheY</fullName>
    </submittedName>
</protein>
<evidence type="ECO:0000256" key="3">
    <source>
        <dbReference type="PROSITE-ProRule" id="PRU00169"/>
    </source>
</evidence>
<evidence type="ECO:0000256" key="1">
    <source>
        <dbReference type="ARBA" id="ARBA00022553"/>
    </source>
</evidence>
<dbReference type="InterPro" id="IPR011006">
    <property type="entry name" value="CheY-like_superfamily"/>
</dbReference>
<dbReference type="PANTHER" id="PTHR44591">
    <property type="entry name" value="STRESS RESPONSE REGULATOR PROTEIN 1"/>
    <property type="match status" value="1"/>
</dbReference>
<evidence type="ECO:0000259" key="4">
    <source>
        <dbReference type="PROSITE" id="PS50110"/>
    </source>
</evidence>
<feature type="modified residue" description="4-aspartylphosphate" evidence="3">
    <location>
        <position position="56"/>
    </location>
</feature>
<evidence type="ECO:0000313" key="6">
    <source>
        <dbReference type="Proteomes" id="UP000250222"/>
    </source>
</evidence>
<dbReference type="Gene3D" id="3.40.50.2300">
    <property type="match status" value="1"/>
</dbReference>
<dbReference type="Proteomes" id="UP000250222">
    <property type="component" value="Unassembled WGS sequence"/>
</dbReference>
<dbReference type="AlphaFoldDB" id="A0A2Y9A4C6"/>
<proteinExistence type="predicted"/>
<dbReference type="PANTHER" id="PTHR44591:SF14">
    <property type="entry name" value="PROTEIN PILG"/>
    <property type="match status" value="1"/>
</dbReference>
<sequence length="122" mass="13248">MSLRVIVADDSKVMRQIVIRTLRQAGYGDWEVTEATNGAEALELALAQQPDLVLSDWNMPEMTGIELLRGLNASGSEVPLGFVTSEGSPQMRELAESEGALFLIAKPFTPDAFRSTIDPLLA</sequence>
<dbReference type="Pfam" id="PF00072">
    <property type="entry name" value="Response_reg"/>
    <property type="match status" value="1"/>
</dbReference>
<dbReference type="PROSITE" id="PS50110">
    <property type="entry name" value="RESPONSE_REGULATORY"/>
    <property type="match status" value="1"/>
</dbReference>
<reference evidence="5 6" key="1">
    <citation type="submission" date="2016-10" db="EMBL/GenBank/DDBJ databases">
        <authorList>
            <person name="Cai Z."/>
        </authorList>
    </citation>
    <scope>NUCLEOTIDE SEQUENCE [LARGE SCALE GENOMIC DNA]</scope>
    <source>
        <strain evidence="5 6">CGMCC 1.10826</strain>
    </source>
</reference>
<name>A0A2Y9A4C6_9MICO</name>
<keyword evidence="2" id="KW-0902">Two-component regulatory system</keyword>
<dbReference type="InterPro" id="IPR050595">
    <property type="entry name" value="Bact_response_regulator"/>
</dbReference>
<dbReference type="InterPro" id="IPR001789">
    <property type="entry name" value="Sig_transdc_resp-reg_receiver"/>
</dbReference>
<dbReference type="EMBL" id="UETB01000002">
    <property type="protein sequence ID" value="SSA39280.1"/>
    <property type="molecule type" value="Genomic_DNA"/>
</dbReference>
<evidence type="ECO:0000256" key="2">
    <source>
        <dbReference type="ARBA" id="ARBA00023012"/>
    </source>
</evidence>
<evidence type="ECO:0000313" key="5">
    <source>
        <dbReference type="EMBL" id="SSA39280.1"/>
    </source>
</evidence>
<dbReference type="SUPFAM" id="SSF52172">
    <property type="entry name" value="CheY-like"/>
    <property type="match status" value="1"/>
</dbReference>
<dbReference type="SMART" id="SM00448">
    <property type="entry name" value="REC"/>
    <property type="match status" value="1"/>
</dbReference>
<dbReference type="GO" id="GO:0000160">
    <property type="term" value="P:phosphorelay signal transduction system"/>
    <property type="evidence" value="ECO:0007669"/>
    <property type="project" value="UniProtKB-KW"/>
</dbReference>
<keyword evidence="1 3" id="KW-0597">Phosphoprotein</keyword>
<feature type="domain" description="Response regulatory" evidence="4">
    <location>
        <begin position="4"/>
        <end position="121"/>
    </location>
</feature>
<gene>
    <name evidence="5" type="ORF">SAMN05216184_102200</name>
</gene>